<feature type="transmembrane region" description="Helical" evidence="1">
    <location>
        <begin position="104"/>
        <end position="123"/>
    </location>
</feature>
<keyword evidence="1" id="KW-0472">Membrane</keyword>
<organism evidence="2 3">
    <name type="scientific">Fodinibacter luteus</name>
    <dbReference type="NCBI Taxonomy" id="552064"/>
    <lineage>
        <taxon>Bacteria</taxon>
        <taxon>Bacillati</taxon>
        <taxon>Actinomycetota</taxon>
        <taxon>Actinomycetes</taxon>
        <taxon>Micrococcales</taxon>
        <taxon>Intrasporangiaceae</taxon>
        <taxon>Fodinibacter (ex Wang et al. 2009)</taxon>
    </lineage>
</organism>
<gene>
    <name evidence="2" type="ORF">GCM10023168_03560</name>
</gene>
<feature type="transmembrane region" description="Helical" evidence="1">
    <location>
        <begin position="44"/>
        <end position="68"/>
    </location>
</feature>
<accession>A0ABP8JYP5</accession>
<evidence type="ECO:0000256" key="1">
    <source>
        <dbReference type="SAM" id="Phobius"/>
    </source>
</evidence>
<reference evidence="3" key="1">
    <citation type="journal article" date="2019" name="Int. J. Syst. Evol. Microbiol.">
        <title>The Global Catalogue of Microorganisms (GCM) 10K type strain sequencing project: providing services to taxonomists for standard genome sequencing and annotation.</title>
        <authorList>
            <consortium name="The Broad Institute Genomics Platform"/>
            <consortium name="The Broad Institute Genome Sequencing Center for Infectious Disease"/>
            <person name="Wu L."/>
            <person name="Ma J."/>
        </authorList>
    </citation>
    <scope>NUCLEOTIDE SEQUENCE [LARGE SCALE GENOMIC DNA]</scope>
    <source>
        <strain evidence="3">JCM 17809</strain>
    </source>
</reference>
<evidence type="ECO:0000313" key="3">
    <source>
        <dbReference type="Proteomes" id="UP001500945"/>
    </source>
</evidence>
<sequence>MAVLVWLGLFHRPTHGEPSRPFPPPAVLVALAGAAVWKWTSGDYLTALSALLLGGMLAATAWTIVLVVDRPRAETLEPPIGRLPTNPSNVAAPRELVVKPRTRLWWFWGWIAGATFWAVMGAASQTRPVPRAEGHVDRPSGRARLLRGRRARITPAAHR</sequence>
<comment type="caution">
    <text evidence="2">The sequence shown here is derived from an EMBL/GenBank/DDBJ whole genome shotgun (WGS) entry which is preliminary data.</text>
</comment>
<keyword evidence="1" id="KW-0812">Transmembrane</keyword>
<dbReference type="EMBL" id="BAABGM010000001">
    <property type="protein sequence ID" value="GAA4397970.1"/>
    <property type="molecule type" value="Genomic_DNA"/>
</dbReference>
<evidence type="ECO:0000313" key="2">
    <source>
        <dbReference type="EMBL" id="GAA4397970.1"/>
    </source>
</evidence>
<protein>
    <submittedName>
        <fullName evidence="2">Uncharacterized protein</fullName>
    </submittedName>
</protein>
<dbReference type="Proteomes" id="UP001500945">
    <property type="component" value="Unassembled WGS sequence"/>
</dbReference>
<proteinExistence type="predicted"/>
<keyword evidence="1" id="KW-1133">Transmembrane helix</keyword>
<name>A0ABP8JYP5_9MICO</name>
<keyword evidence="3" id="KW-1185">Reference proteome</keyword>